<dbReference type="GO" id="GO:0016020">
    <property type="term" value="C:membrane"/>
    <property type="evidence" value="ECO:0007669"/>
    <property type="project" value="UniProtKB-SubCell"/>
</dbReference>
<evidence type="ECO:0000256" key="3">
    <source>
        <dbReference type="ARBA" id="ARBA00022527"/>
    </source>
</evidence>
<evidence type="ECO:0000256" key="5">
    <source>
        <dbReference type="ARBA" id="ARBA00022614"/>
    </source>
</evidence>
<dbReference type="AlphaFoldDB" id="A0AAD2ECG6"/>
<keyword evidence="3" id="KW-0723">Serine/threonine-protein kinase</keyword>
<evidence type="ECO:0000313" key="23">
    <source>
        <dbReference type="Proteomes" id="UP000834106"/>
    </source>
</evidence>
<dbReference type="FunFam" id="3.80.10.10:FF:000452">
    <property type="entry name" value="Probable LRR receptor-like serine/threonine-protein kinase RFK1"/>
    <property type="match status" value="1"/>
</dbReference>
<feature type="compositionally biased region" description="Polar residues" evidence="19">
    <location>
        <begin position="996"/>
        <end position="1022"/>
    </location>
</feature>
<evidence type="ECO:0000256" key="10">
    <source>
        <dbReference type="ARBA" id="ARBA00022741"/>
    </source>
</evidence>
<dbReference type="PROSITE" id="PS50011">
    <property type="entry name" value="PROTEIN_KINASE_DOM"/>
    <property type="match status" value="1"/>
</dbReference>
<dbReference type="Pfam" id="PF11721">
    <property type="entry name" value="Malectin"/>
    <property type="match status" value="1"/>
</dbReference>
<keyword evidence="11" id="KW-0418">Kinase</keyword>
<dbReference type="GO" id="GO:0005524">
    <property type="term" value="F:ATP binding"/>
    <property type="evidence" value="ECO:0007669"/>
    <property type="project" value="UniProtKB-KW"/>
</dbReference>
<keyword evidence="15" id="KW-0675">Receptor</keyword>
<evidence type="ECO:0000256" key="15">
    <source>
        <dbReference type="ARBA" id="ARBA00023170"/>
    </source>
</evidence>
<evidence type="ECO:0000256" key="7">
    <source>
        <dbReference type="ARBA" id="ARBA00022692"/>
    </source>
</evidence>
<dbReference type="Proteomes" id="UP000834106">
    <property type="component" value="Chromosome 20"/>
</dbReference>
<dbReference type="Gene3D" id="3.30.200.20">
    <property type="entry name" value="Phosphorylase Kinase, domain 1"/>
    <property type="match status" value="1"/>
</dbReference>
<gene>
    <name evidence="22" type="ORF">FPE_LOCUS31703</name>
</gene>
<keyword evidence="16" id="KW-0325">Glycoprotein</keyword>
<evidence type="ECO:0000256" key="17">
    <source>
        <dbReference type="ARBA" id="ARBA00047899"/>
    </source>
</evidence>
<dbReference type="FunFam" id="2.60.120.430:FF:000004">
    <property type="entry name" value="Putative leucine-rich repeat receptor-like serine/threonine-protein kinase"/>
    <property type="match status" value="1"/>
</dbReference>
<evidence type="ECO:0000256" key="13">
    <source>
        <dbReference type="ARBA" id="ARBA00022989"/>
    </source>
</evidence>
<evidence type="ECO:0000256" key="12">
    <source>
        <dbReference type="ARBA" id="ARBA00022840"/>
    </source>
</evidence>
<keyword evidence="7 20" id="KW-0812">Transmembrane</keyword>
<keyword evidence="14 20" id="KW-0472">Membrane</keyword>
<feature type="domain" description="Protein kinase" evidence="21">
    <location>
        <begin position="727"/>
        <end position="981"/>
    </location>
</feature>
<evidence type="ECO:0000256" key="18">
    <source>
        <dbReference type="ARBA" id="ARBA00048679"/>
    </source>
</evidence>
<dbReference type="EMBL" id="OU503055">
    <property type="protein sequence ID" value="CAI9784273.1"/>
    <property type="molecule type" value="Genomic_DNA"/>
</dbReference>
<dbReference type="SUPFAM" id="SSF52058">
    <property type="entry name" value="L domain-like"/>
    <property type="match status" value="1"/>
</dbReference>
<dbReference type="Gene3D" id="1.10.510.10">
    <property type="entry name" value="Transferase(Phosphotransferase) domain 1"/>
    <property type="match status" value="1"/>
</dbReference>
<evidence type="ECO:0000256" key="9">
    <source>
        <dbReference type="ARBA" id="ARBA00022737"/>
    </source>
</evidence>
<keyword evidence="10" id="KW-0547">Nucleotide-binding</keyword>
<name>A0AAD2ECG6_9LAMI</name>
<proteinExistence type="predicted"/>
<reference evidence="22" key="1">
    <citation type="submission" date="2023-05" db="EMBL/GenBank/DDBJ databases">
        <authorList>
            <person name="Huff M."/>
        </authorList>
    </citation>
    <scope>NUCLEOTIDE SEQUENCE</scope>
</reference>
<keyword evidence="6" id="KW-0808">Transferase</keyword>
<evidence type="ECO:0000256" key="14">
    <source>
        <dbReference type="ARBA" id="ARBA00023136"/>
    </source>
</evidence>
<evidence type="ECO:0000256" key="19">
    <source>
        <dbReference type="SAM" id="MobiDB-lite"/>
    </source>
</evidence>
<evidence type="ECO:0000256" key="20">
    <source>
        <dbReference type="SAM" id="Phobius"/>
    </source>
</evidence>
<comment type="subcellular location">
    <subcellularLocation>
        <location evidence="1">Membrane</location>
        <topology evidence="1">Single-pass type I membrane protein</topology>
    </subcellularLocation>
</comment>
<dbReference type="InterPro" id="IPR032675">
    <property type="entry name" value="LRR_dom_sf"/>
</dbReference>
<sequence>MIGYISEIGFEEEVKGISVEILELLTLSIETLESETNSATLAFPPSMLTTAEILGLLVATTLPFHQRILITSKTINRTAITIPIIAPTDMLFPFPDVDALKQIGKTLGKNWNFTVDPCSGGIDWSTPNAPQGSENAVTCDCTFVNNTVCHVVTIALKSQSLQGTVPRELVRLPYLQTIDLSRNYLNGTIPRQWGTMQQLVNISSLLGNRITGPILGELANISTLSDLVLEYNQLSGNIPPEFGNFSSILRILLTSNNLTGELPATLAKLTTLEDFSIGDNKFSGSMPNFIQNWTNLEKLAIQASGLSGPIPSGFASLTKLTDVRISDLNGNDSTFPPLNSNRNLKTLILRSCNIIGQIPSYVGTLTNLKLLDLSFNKLSGPIPDNFMGQANTDYIYLTGNSLTGPLPPWMLKDGEFIDLSYNNLTSESTPSNCQPRKMNLFESSKGNTTGITSCLRSFHCEKKYYSFHINCGGREVKVDDKGTTYEADGESGGPSNFVQSKTNWAFSSTGHFLDDERSRDSYIWENVSSISGQDPQLYMNARLSPLSLTYYGFCLENGNYTVNLHFAEIMFTDDRTYSSLGRRIFDVYVQGKLVRKDFNIEDEAGGVNKAIFRTFTASVTDNTLEIRFYWAGKGTIGIPNRGVYGPLISAISVNPDFPVPSENGNMSTGAIVGIVIAVLFTIFLLLGILWWKGCLGSKDTTAQDLKGLDLHTGSFTLRQIKAATNNFDPTNKIGEGGFGPVYKGLLSDGTIIAVKQLSSKSKQGNRNQLLLVYEYMENNSLARALFGPEEHQLKLDWPTRHKICIGIARGLAYLHEESRLKIVHRDIKATNVLLDKNLHPKISDFGLAKLDEEDNTHISTRIAGTFGYMAPEYAMRGYLTDKADVYSFGIVILEIVSGRSNTSVRTKGEPFYLLDWANSLKAKGELMELVDPRLESNFSKKEVITTINVALHCTNAVAAERPSMSTVVSILEGRERVQGFVPDSSVSMDDMKPKSQDQVTKSNDDQNQSVSMDVPWTASSSSSADLYPITLDTNYWEKRM</sequence>
<dbReference type="PRINTS" id="PR00019">
    <property type="entry name" value="LEURICHRPT"/>
</dbReference>
<dbReference type="InterPro" id="IPR000719">
    <property type="entry name" value="Prot_kinase_dom"/>
</dbReference>
<dbReference type="EC" id="2.7.11.1" evidence="2"/>
<dbReference type="Pfam" id="PF13855">
    <property type="entry name" value="LRR_8"/>
    <property type="match status" value="1"/>
</dbReference>
<keyword evidence="9" id="KW-0677">Repeat</keyword>
<feature type="transmembrane region" description="Helical" evidence="20">
    <location>
        <begin position="670"/>
        <end position="691"/>
    </location>
</feature>
<dbReference type="SUPFAM" id="SSF56112">
    <property type="entry name" value="Protein kinase-like (PK-like)"/>
    <property type="match status" value="1"/>
</dbReference>
<evidence type="ECO:0000256" key="11">
    <source>
        <dbReference type="ARBA" id="ARBA00022777"/>
    </source>
</evidence>
<keyword evidence="4" id="KW-0597">Phosphoprotein</keyword>
<dbReference type="PROSITE" id="PS00108">
    <property type="entry name" value="PROTEIN_KINASE_ST"/>
    <property type="match status" value="1"/>
</dbReference>
<dbReference type="Pfam" id="PF07714">
    <property type="entry name" value="PK_Tyr_Ser-Thr"/>
    <property type="match status" value="1"/>
</dbReference>
<evidence type="ECO:0000256" key="8">
    <source>
        <dbReference type="ARBA" id="ARBA00022729"/>
    </source>
</evidence>
<keyword evidence="23" id="KW-1185">Reference proteome</keyword>
<comment type="catalytic activity">
    <reaction evidence="18">
        <text>L-seryl-[protein] + ATP = O-phospho-L-seryl-[protein] + ADP + H(+)</text>
        <dbReference type="Rhea" id="RHEA:17989"/>
        <dbReference type="Rhea" id="RHEA-COMP:9863"/>
        <dbReference type="Rhea" id="RHEA-COMP:11604"/>
        <dbReference type="ChEBI" id="CHEBI:15378"/>
        <dbReference type="ChEBI" id="CHEBI:29999"/>
        <dbReference type="ChEBI" id="CHEBI:30616"/>
        <dbReference type="ChEBI" id="CHEBI:83421"/>
        <dbReference type="ChEBI" id="CHEBI:456216"/>
        <dbReference type="EC" id="2.7.11.1"/>
    </reaction>
</comment>
<feature type="region of interest" description="Disordered" evidence="19">
    <location>
        <begin position="982"/>
        <end position="1022"/>
    </location>
</feature>
<dbReference type="InterPro" id="IPR021720">
    <property type="entry name" value="Malectin_dom"/>
</dbReference>
<protein>
    <recommendedName>
        <fullName evidence="2">non-specific serine/threonine protein kinase</fullName>
        <ecNumber evidence="2">2.7.11.1</ecNumber>
    </recommendedName>
</protein>
<dbReference type="PANTHER" id="PTHR48006">
    <property type="entry name" value="LEUCINE-RICH REPEAT-CONTAINING PROTEIN DDB_G0281931-RELATED"/>
    <property type="match status" value="1"/>
</dbReference>
<evidence type="ECO:0000256" key="16">
    <source>
        <dbReference type="ARBA" id="ARBA00023180"/>
    </source>
</evidence>
<evidence type="ECO:0000256" key="6">
    <source>
        <dbReference type="ARBA" id="ARBA00022679"/>
    </source>
</evidence>
<dbReference type="InterPro" id="IPR011009">
    <property type="entry name" value="Kinase-like_dom_sf"/>
</dbReference>
<dbReference type="SMART" id="SM00220">
    <property type="entry name" value="S_TKc"/>
    <property type="match status" value="1"/>
</dbReference>
<dbReference type="Gene3D" id="3.80.10.10">
    <property type="entry name" value="Ribonuclease Inhibitor"/>
    <property type="match status" value="2"/>
</dbReference>
<keyword evidence="8" id="KW-0732">Signal</keyword>
<dbReference type="InterPro" id="IPR001245">
    <property type="entry name" value="Ser-Thr/Tyr_kinase_cat_dom"/>
</dbReference>
<accession>A0AAD2ECG6</accession>
<comment type="catalytic activity">
    <reaction evidence="17">
        <text>L-threonyl-[protein] + ATP = O-phospho-L-threonyl-[protein] + ADP + H(+)</text>
        <dbReference type="Rhea" id="RHEA:46608"/>
        <dbReference type="Rhea" id="RHEA-COMP:11060"/>
        <dbReference type="Rhea" id="RHEA-COMP:11605"/>
        <dbReference type="ChEBI" id="CHEBI:15378"/>
        <dbReference type="ChEBI" id="CHEBI:30013"/>
        <dbReference type="ChEBI" id="CHEBI:30616"/>
        <dbReference type="ChEBI" id="CHEBI:61977"/>
        <dbReference type="ChEBI" id="CHEBI:456216"/>
        <dbReference type="EC" id="2.7.11.1"/>
    </reaction>
</comment>
<dbReference type="FunFam" id="3.80.10.10:FF:001070">
    <property type="entry name" value="Leucine-rich repeat transmembrane protein kinase"/>
    <property type="match status" value="1"/>
</dbReference>
<evidence type="ECO:0000256" key="2">
    <source>
        <dbReference type="ARBA" id="ARBA00012513"/>
    </source>
</evidence>
<dbReference type="InterPro" id="IPR008271">
    <property type="entry name" value="Ser/Thr_kinase_AS"/>
</dbReference>
<dbReference type="Gene3D" id="2.60.120.430">
    <property type="entry name" value="Galactose-binding lectin"/>
    <property type="match status" value="1"/>
</dbReference>
<keyword evidence="5" id="KW-0433">Leucine-rich repeat</keyword>
<keyword evidence="12" id="KW-0067">ATP-binding</keyword>
<keyword evidence="13 20" id="KW-1133">Transmembrane helix</keyword>
<evidence type="ECO:0000313" key="22">
    <source>
        <dbReference type="EMBL" id="CAI9784273.1"/>
    </source>
</evidence>
<dbReference type="GO" id="GO:0004674">
    <property type="term" value="F:protein serine/threonine kinase activity"/>
    <property type="evidence" value="ECO:0007669"/>
    <property type="project" value="UniProtKB-KW"/>
</dbReference>
<evidence type="ECO:0000256" key="1">
    <source>
        <dbReference type="ARBA" id="ARBA00004479"/>
    </source>
</evidence>
<dbReference type="Pfam" id="PF00560">
    <property type="entry name" value="LRR_1"/>
    <property type="match status" value="2"/>
</dbReference>
<dbReference type="InterPro" id="IPR001611">
    <property type="entry name" value="Leu-rich_rpt"/>
</dbReference>
<organism evidence="22 23">
    <name type="scientific">Fraxinus pennsylvanica</name>
    <dbReference type="NCBI Taxonomy" id="56036"/>
    <lineage>
        <taxon>Eukaryota</taxon>
        <taxon>Viridiplantae</taxon>
        <taxon>Streptophyta</taxon>
        <taxon>Embryophyta</taxon>
        <taxon>Tracheophyta</taxon>
        <taxon>Spermatophyta</taxon>
        <taxon>Magnoliopsida</taxon>
        <taxon>eudicotyledons</taxon>
        <taxon>Gunneridae</taxon>
        <taxon>Pentapetalae</taxon>
        <taxon>asterids</taxon>
        <taxon>lamiids</taxon>
        <taxon>Lamiales</taxon>
        <taxon>Oleaceae</taxon>
        <taxon>Oleeae</taxon>
        <taxon>Fraxinus</taxon>
    </lineage>
</organism>
<dbReference type="PANTHER" id="PTHR48006:SF81">
    <property type="entry name" value="PROTEIN KINASE DOMAIN-CONTAINING PROTEIN"/>
    <property type="match status" value="1"/>
</dbReference>
<evidence type="ECO:0000259" key="21">
    <source>
        <dbReference type="PROSITE" id="PS50011"/>
    </source>
</evidence>
<dbReference type="FunFam" id="1.10.510.10:FF:000044">
    <property type="entry name" value="Putative LRR receptor-like serine/threonine-protein kinase"/>
    <property type="match status" value="1"/>
</dbReference>
<dbReference type="InterPro" id="IPR051824">
    <property type="entry name" value="LRR_Rcpt-Like_S/T_Kinase"/>
</dbReference>
<evidence type="ECO:0000256" key="4">
    <source>
        <dbReference type="ARBA" id="ARBA00022553"/>
    </source>
</evidence>